<dbReference type="Proteomes" id="UP000807309">
    <property type="component" value="Unassembled WGS sequence"/>
</dbReference>
<keyword evidence="1" id="KW-0812">Transmembrane</keyword>
<dbReference type="RefSeq" id="WP_195033704.1">
    <property type="nucleotide sequence ID" value="NZ_JADLRE010000011.1"/>
</dbReference>
<accession>A0ABS0C8A7</accession>
<proteinExistence type="predicted"/>
<organism evidence="2 3">
    <name type="scientific">Nocardia abscessus</name>
    <dbReference type="NCBI Taxonomy" id="120957"/>
    <lineage>
        <taxon>Bacteria</taxon>
        <taxon>Bacillati</taxon>
        <taxon>Actinomycetota</taxon>
        <taxon>Actinomycetes</taxon>
        <taxon>Mycobacteriales</taxon>
        <taxon>Nocardiaceae</taxon>
        <taxon>Nocardia</taxon>
    </lineage>
</organism>
<feature type="transmembrane region" description="Helical" evidence="1">
    <location>
        <begin position="33"/>
        <end position="56"/>
    </location>
</feature>
<reference evidence="2 3" key="1">
    <citation type="submission" date="2020-10" db="EMBL/GenBank/DDBJ databases">
        <title>Identification of Nocardia species via Next-generation sequencing and recognition of intraspecies genetic diversity.</title>
        <authorList>
            <person name="Li P."/>
            <person name="Li P."/>
            <person name="Lu B."/>
        </authorList>
    </citation>
    <scope>NUCLEOTIDE SEQUENCE [LARGE SCALE GENOMIC DNA]</scope>
    <source>
        <strain evidence="2 3">N-11</strain>
    </source>
</reference>
<keyword evidence="1" id="KW-1133">Transmembrane helix</keyword>
<comment type="caution">
    <text evidence="2">The sequence shown here is derived from an EMBL/GenBank/DDBJ whole genome shotgun (WGS) entry which is preliminary data.</text>
</comment>
<keyword evidence="3" id="KW-1185">Reference proteome</keyword>
<sequence length="61" mass="5821">MTHGTAAAPLTAGYGAGQILGPLVVAPVLGTSYPAAFVIAAVALGAATLTAGAVTAELRRT</sequence>
<evidence type="ECO:0000313" key="2">
    <source>
        <dbReference type="EMBL" id="MBF6226599.1"/>
    </source>
</evidence>
<name>A0ABS0C8A7_9NOCA</name>
<dbReference type="EMBL" id="JADLRE010000011">
    <property type="protein sequence ID" value="MBF6226599.1"/>
    <property type="molecule type" value="Genomic_DNA"/>
</dbReference>
<evidence type="ECO:0000256" key="1">
    <source>
        <dbReference type="SAM" id="Phobius"/>
    </source>
</evidence>
<evidence type="ECO:0008006" key="4">
    <source>
        <dbReference type="Google" id="ProtNLM"/>
    </source>
</evidence>
<evidence type="ECO:0000313" key="3">
    <source>
        <dbReference type="Proteomes" id="UP000807309"/>
    </source>
</evidence>
<keyword evidence="1" id="KW-0472">Membrane</keyword>
<protein>
    <recommendedName>
        <fullName evidence="4">MFS transporter</fullName>
    </recommendedName>
</protein>
<gene>
    <name evidence="2" type="ORF">IU470_16010</name>
</gene>